<proteinExistence type="predicted"/>
<dbReference type="EMBL" id="CP003746">
    <property type="protein sequence ID" value="AFV00815.1"/>
    <property type="molecule type" value="Genomic_DNA"/>
</dbReference>
<accession>K4KNR4</accession>
<keyword evidence="1" id="KW-0732">Signal</keyword>
<dbReference type="SUPFAM" id="SSF52799">
    <property type="entry name" value="(Phosphotyrosine protein) phosphatases II"/>
    <property type="match status" value="1"/>
</dbReference>
<evidence type="ECO:0000313" key="4">
    <source>
        <dbReference type="Proteomes" id="UP000000466"/>
    </source>
</evidence>
<dbReference type="InterPro" id="IPR005939">
    <property type="entry name" value="BLH_phosphatase-like"/>
</dbReference>
<protein>
    <recommendedName>
        <fullName evidence="2">Beta-lactamase hydrolase-like protein phosphatase-like domain-containing protein</fullName>
    </recommendedName>
</protein>
<organism evidence="3 4">
    <name type="scientific">Simiduia agarivorans (strain DSM 21679 / JCM 13881 / BCRC 17597 / SA1)</name>
    <dbReference type="NCBI Taxonomy" id="1117647"/>
    <lineage>
        <taxon>Bacteria</taxon>
        <taxon>Pseudomonadati</taxon>
        <taxon>Pseudomonadota</taxon>
        <taxon>Gammaproteobacteria</taxon>
        <taxon>Cellvibrionales</taxon>
        <taxon>Cellvibrionaceae</taxon>
        <taxon>Simiduia</taxon>
    </lineage>
</organism>
<dbReference type="Pfam" id="PF04273">
    <property type="entry name" value="BLH_phosphatase"/>
    <property type="match status" value="1"/>
</dbReference>
<feature type="chain" id="PRO_5003878481" description="Beta-lactamase hydrolase-like protein phosphatase-like domain-containing protein" evidence="1">
    <location>
        <begin position="23"/>
        <end position="163"/>
    </location>
</feature>
<reference evidence="3 4" key="1">
    <citation type="journal article" date="2013" name="Genome Announc.">
        <title>Complete genome sequence of Simiduia agarivorans SA1(T), a marine bacterium able to degrade a variety of polysaccharides.</title>
        <authorList>
            <person name="Lin S.Y."/>
            <person name="Shieh W.Y."/>
            <person name="Chen J.S."/>
            <person name="Tang S.L."/>
        </authorList>
    </citation>
    <scope>NUCLEOTIDE SEQUENCE [LARGE SCALE GENOMIC DNA]</scope>
    <source>
        <strain evidence="4">DSM 21679 / JCM 13881 / BCRC 17597 / SA1</strain>
    </source>
</reference>
<dbReference type="InterPro" id="IPR029021">
    <property type="entry name" value="Prot-tyrosine_phosphatase-like"/>
</dbReference>
<feature type="domain" description="Beta-lactamase hydrolase-like protein phosphatase-like" evidence="2">
    <location>
        <begin position="33"/>
        <end position="126"/>
    </location>
</feature>
<dbReference type="KEGG" id="saga:M5M_18430"/>
<evidence type="ECO:0000256" key="1">
    <source>
        <dbReference type="SAM" id="SignalP"/>
    </source>
</evidence>
<dbReference type="eggNOG" id="COG3453">
    <property type="taxonomic scope" value="Bacteria"/>
</dbReference>
<gene>
    <name evidence="3" type="ordered locus">M5M_18430</name>
</gene>
<dbReference type="Proteomes" id="UP000000466">
    <property type="component" value="Chromosome"/>
</dbReference>
<sequence>MRIVVGLILSACLSLAHAGSLADNVRNFHQHHENLATGGELTEQAVPQLAAEGYVQIIDLRTPAERQFDEQAAAAQAGIAYANLPTTGELPDADQIAQFGALLTNGKTLVHCRSGNRVGMTWALWQLSQGVAMEQALEEGRAMGMKQGFEDAIRARVAAGKAE</sequence>
<dbReference type="GO" id="GO:0016787">
    <property type="term" value="F:hydrolase activity"/>
    <property type="evidence" value="ECO:0007669"/>
    <property type="project" value="InterPro"/>
</dbReference>
<dbReference type="OrthoDB" id="270335at2"/>
<feature type="signal peptide" evidence="1">
    <location>
        <begin position="1"/>
        <end position="22"/>
    </location>
</feature>
<dbReference type="STRING" id="1117647.M5M_18430"/>
<dbReference type="RefSeq" id="WP_015048965.1">
    <property type="nucleotide sequence ID" value="NC_018868.3"/>
</dbReference>
<dbReference type="HOGENOM" id="CLU_105726_1_1_6"/>
<name>K4KNR4_SIMAS</name>
<keyword evidence="4" id="KW-1185">Reference proteome</keyword>
<evidence type="ECO:0000259" key="2">
    <source>
        <dbReference type="Pfam" id="PF04273"/>
    </source>
</evidence>
<evidence type="ECO:0000313" key="3">
    <source>
        <dbReference type="EMBL" id="AFV00815.1"/>
    </source>
</evidence>
<dbReference type="AlphaFoldDB" id="K4KNR4"/>
<dbReference type="Gene3D" id="3.90.190.10">
    <property type="entry name" value="Protein tyrosine phosphatase superfamily"/>
    <property type="match status" value="1"/>
</dbReference>